<dbReference type="RefSeq" id="WP_307246752.1">
    <property type="nucleotide sequence ID" value="NZ_JAUSQZ010000001.1"/>
</dbReference>
<evidence type="ECO:0000313" key="1">
    <source>
        <dbReference type="EMBL" id="MDP9828991.1"/>
    </source>
</evidence>
<name>A0ABT9P8W6_9ACTN</name>
<keyword evidence="2" id="KW-1185">Reference proteome</keyword>
<sequence>MTHRHQPAATTHTVELDQVLVIESRLGTHAPVTAAALGLDGLPAIPPSAFSIPLFETRTPSAGTLGPRAVLRHVKAQGSPEYPYVLGQFEDPVNGGARVVELHSQALHRLCVAMGLSQCWGTDAVLTGSSIR</sequence>
<accession>A0ABT9P8W6</accession>
<organism evidence="1 2">
    <name type="scientific">Kineosporia succinea</name>
    <dbReference type="NCBI Taxonomy" id="84632"/>
    <lineage>
        <taxon>Bacteria</taxon>
        <taxon>Bacillati</taxon>
        <taxon>Actinomycetota</taxon>
        <taxon>Actinomycetes</taxon>
        <taxon>Kineosporiales</taxon>
        <taxon>Kineosporiaceae</taxon>
        <taxon>Kineosporia</taxon>
    </lineage>
</organism>
<protein>
    <submittedName>
        <fullName evidence="1">Uncharacterized protein</fullName>
    </submittedName>
</protein>
<dbReference type="EMBL" id="JAUSQZ010000001">
    <property type="protein sequence ID" value="MDP9828991.1"/>
    <property type="molecule type" value="Genomic_DNA"/>
</dbReference>
<dbReference type="Proteomes" id="UP001235712">
    <property type="component" value="Unassembled WGS sequence"/>
</dbReference>
<evidence type="ECO:0000313" key="2">
    <source>
        <dbReference type="Proteomes" id="UP001235712"/>
    </source>
</evidence>
<gene>
    <name evidence="1" type="ORF">J2S57_004740</name>
</gene>
<comment type="caution">
    <text evidence="1">The sequence shown here is derived from an EMBL/GenBank/DDBJ whole genome shotgun (WGS) entry which is preliminary data.</text>
</comment>
<proteinExistence type="predicted"/>
<reference evidence="1 2" key="1">
    <citation type="submission" date="2023-07" db="EMBL/GenBank/DDBJ databases">
        <title>Sequencing the genomes of 1000 actinobacteria strains.</title>
        <authorList>
            <person name="Klenk H.-P."/>
        </authorList>
    </citation>
    <scope>NUCLEOTIDE SEQUENCE [LARGE SCALE GENOMIC DNA]</scope>
    <source>
        <strain evidence="1 2">DSM 44388</strain>
    </source>
</reference>